<feature type="compositionally biased region" description="Polar residues" evidence="1">
    <location>
        <begin position="179"/>
        <end position="230"/>
    </location>
</feature>
<proteinExistence type="predicted"/>
<dbReference type="PANTHER" id="PTHR38122">
    <property type="entry name" value="GLYCOPROTEIN X"/>
    <property type="match status" value="1"/>
</dbReference>
<protein>
    <submittedName>
        <fullName evidence="2">Uncharacterized protein</fullName>
    </submittedName>
</protein>
<dbReference type="Proteomes" id="UP000236305">
    <property type="component" value="Unassembled WGS sequence"/>
</dbReference>
<dbReference type="PANTHER" id="PTHR38122:SF1">
    <property type="entry name" value="GLYCOPROTEIN X"/>
    <property type="match status" value="1"/>
</dbReference>
<evidence type="ECO:0000313" key="3">
    <source>
        <dbReference type="Proteomes" id="UP000236305"/>
    </source>
</evidence>
<dbReference type="EMBL" id="MPSH01000049">
    <property type="protein sequence ID" value="PNH27191.1"/>
    <property type="molecule type" value="Genomic_DNA"/>
</dbReference>
<organism evidence="2 3">
    <name type="scientific">Verticillium dahliae</name>
    <name type="common">Verticillium wilt</name>
    <dbReference type="NCBI Taxonomy" id="27337"/>
    <lineage>
        <taxon>Eukaryota</taxon>
        <taxon>Fungi</taxon>
        <taxon>Dikarya</taxon>
        <taxon>Ascomycota</taxon>
        <taxon>Pezizomycotina</taxon>
        <taxon>Sordariomycetes</taxon>
        <taxon>Hypocreomycetidae</taxon>
        <taxon>Glomerellales</taxon>
        <taxon>Plectosphaerellaceae</taxon>
        <taxon>Verticillium</taxon>
    </lineage>
</organism>
<feature type="region of interest" description="Disordered" evidence="1">
    <location>
        <begin position="154"/>
        <end position="361"/>
    </location>
</feature>
<feature type="region of interest" description="Disordered" evidence="1">
    <location>
        <begin position="1"/>
        <end position="56"/>
    </location>
</feature>
<name>A0AA44W9E4_VERDA</name>
<feature type="compositionally biased region" description="Polar residues" evidence="1">
    <location>
        <begin position="307"/>
        <end position="337"/>
    </location>
</feature>
<evidence type="ECO:0000313" key="2">
    <source>
        <dbReference type="EMBL" id="PNH27191.1"/>
    </source>
</evidence>
<dbReference type="AlphaFoldDB" id="A0AA44W9E4"/>
<sequence length="396" mass="41589">MDKNEYAEANTMTTGNRVSAMDLSVLPTPSSLPVQPAPPPRRGLPRHEQRQEDDGPTAPAVCFDDCNNCYKEALAVGKSPALCVASSQFQQDFQLCISCIDANADDGPAIRRLYVDQKFGQFLNFCKGLEPVPANSTSWMVTPSGPIATSKLVTETQSQLPGETITPVQPIDLTPTPTPSTKETFGVSTTDAPQETSNSDASRSGRPTSSISGTEAAQSTTESRSLSVDQDSPRETIAEPESTSVDRDHRPETTVLDSPAPEATVNPGTTSIDQGGPGSRPEGATTEAQPSQSGQSRDRIETINLDDPTTNSATDSLEATPTRSRGFSSSAIATPSNDAGPGGAPDSATPTQSEAVGEQSTAATPSFVTGASSYLHIPVLWVLAPLVTAIFTHRLL</sequence>
<feature type="compositionally biased region" description="Polar residues" evidence="1">
    <location>
        <begin position="286"/>
        <end position="295"/>
    </location>
</feature>
<reference evidence="2 3" key="1">
    <citation type="submission" date="2017-12" db="EMBL/GenBank/DDBJ databases">
        <title>Comparative genomics yields insights into virulence evolution of Verticillium dahliae.</title>
        <authorList>
            <person name="Fan R."/>
            <person name="Armitage A.D."/>
            <person name="Cascant-Lopez E."/>
            <person name="Sobczyk M."/>
            <person name="Cockerton H.M."/>
            <person name="Harrison R.J."/>
        </authorList>
    </citation>
    <scope>NUCLEOTIDE SEQUENCE [LARGE SCALE GENOMIC DNA]</scope>
    <source>
        <strain evidence="2 3">12008</strain>
    </source>
</reference>
<accession>A0AA44W9E4</accession>
<gene>
    <name evidence="2" type="ORF">BJF96_g9484</name>
</gene>
<feature type="compositionally biased region" description="Polar residues" evidence="1">
    <location>
        <begin position="348"/>
        <end position="361"/>
    </location>
</feature>
<evidence type="ECO:0000256" key="1">
    <source>
        <dbReference type="SAM" id="MobiDB-lite"/>
    </source>
</evidence>
<comment type="caution">
    <text evidence="2">The sequence shown here is derived from an EMBL/GenBank/DDBJ whole genome shotgun (WGS) entry which is preliminary data.</text>
</comment>